<dbReference type="EMBL" id="BAAAOQ010000028">
    <property type="protein sequence ID" value="GAA2203412.1"/>
    <property type="molecule type" value="Genomic_DNA"/>
</dbReference>
<evidence type="ECO:0000313" key="2">
    <source>
        <dbReference type="Proteomes" id="UP001501391"/>
    </source>
</evidence>
<reference evidence="1 2" key="1">
    <citation type="journal article" date="2019" name="Int. J. Syst. Evol. Microbiol.">
        <title>The Global Catalogue of Microorganisms (GCM) 10K type strain sequencing project: providing services to taxonomists for standard genome sequencing and annotation.</title>
        <authorList>
            <consortium name="The Broad Institute Genomics Platform"/>
            <consortium name="The Broad Institute Genome Sequencing Center for Infectious Disease"/>
            <person name="Wu L."/>
            <person name="Ma J."/>
        </authorList>
    </citation>
    <scope>NUCLEOTIDE SEQUENCE [LARGE SCALE GENOMIC DNA]</scope>
    <source>
        <strain evidence="1 2">JCM 14924</strain>
    </source>
</reference>
<protein>
    <submittedName>
        <fullName evidence="1">Uncharacterized protein</fullName>
    </submittedName>
</protein>
<dbReference type="RefSeq" id="WP_346164102.1">
    <property type="nucleotide sequence ID" value="NZ_BAAAOQ010000028.1"/>
</dbReference>
<proteinExistence type="predicted"/>
<dbReference type="Proteomes" id="UP001501391">
    <property type="component" value="Unassembled WGS sequence"/>
</dbReference>
<comment type="caution">
    <text evidence="1">The sequence shown here is derived from an EMBL/GenBank/DDBJ whole genome shotgun (WGS) entry which is preliminary data.</text>
</comment>
<gene>
    <name evidence="1" type="ORF">GCM10009787_66350</name>
</gene>
<sequence length="162" mass="17551">MSENVLSVIPTDPYWQPAPDAADRAAALVLELVSGSADDDHADPDAVELDVDWHESLTPVDCGQYLTSIRCPHCDGPIDPEWYRNLLDACDERGDGLPTLDVTTPCCTTPTSLDRLDYDGPCGFARFEIAAWNPQCSSLTSGELAAVGRTLGHPVRQILARI</sequence>
<accession>A0ABN3C300</accession>
<evidence type="ECO:0000313" key="1">
    <source>
        <dbReference type="EMBL" id="GAA2203412.1"/>
    </source>
</evidence>
<organism evidence="1 2">
    <name type="scientific">Streptomyces bangladeshensis</name>
    <dbReference type="NCBI Taxonomy" id="295352"/>
    <lineage>
        <taxon>Bacteria</taxon>
        <taxon>Bacillati</taxon>
        <taxon>Actinomycetota</taxon>
        <taxon>Actinomycetes</taxon>
        <taxon>Kitasatosporales</taxon>
        <taxon>Streptomycetaceae</taxon>
        <taxon>Streptomyces</taxon>
    </lineage>
</organism>
<name>A0ABN3C300_9ACTN</name>
<keyword evidence="2" id="KW-1185">Reference proteome</keyword>